<dbReference type="EMBL" id="OU963869">
    <property type="protein sequence ID" value="CAH0394181.1"/>
    <property type="molecule type" value="Genomic_DNA"/>
</dbReference>
<protein>
    <submittedName>
        <fullName evidence="2">Uncharacterized protein</fullName>
    </submittedName>
</protein>
<evidence type="ECO:0000313" key="3">
    <source>
        <dbReference type="Proteomes" id="UP001152759"/>
    </source>
</evidence>
<keyword evidence="3" id="KW-1185">Reference proteome</keyword>
<dbReference type="AlphaFoldDB" id="A0A9P0AGP6"/>
<evidence type="ECO:0000256" key="1">
    <source>
        <dbReference type="SAM" id="MobiDB-lite"/>
    </source>
</evidence>
<proteinExistence type="predicted"/>
<reference evidence="2" key="1">
    <citation type="submission" date="2021-12" db="EMBL/GenBank/DDBJ databases">
        <authorList>
            <person name="King R."/>
        </authorList>
    </citation>
    <scope>NUCLEOTIDE SEQUENCE</scope>
</reference>
<dbReference type="Proteomes" id="UP001152759">
    <property type="component" value="Chromosome 8"/>
</dbReference>
<sequence length="205" mass="23751">MAATSALSAVVFHNLSNMDTAIRALTNIKNLIFGLKPVNVLPDGGRVSPKRMSTEWSGNILEFETEFVQVFAISLWSPQKILIRARRVFLNDKLICQDTKRLREKQYRIGKDGSQWYTNLKVGRRMTHREKKNFIKLQNQVEKEKEQHIKGIIADAERRTRAIERLEGKKSISKSGPNFFQRKFLRRTKSEEQSESESPPQSPQH</sequence>
<gene>
    <name evidence="2" type="ORF">BEMITA_LOCUS12508</name>
</gene>
<accession>A0A9P0AGP6</accession>
<organism evidence="2 3">
    <name type="scientific">Bemisia tabaci</name>
    <name type="common">Sweetpotato whitefly</name>
    <name type="synonym">Aleurodes tabaci</name>
    <dbReference type="NCBI Taxonomy" id="7038"/>
    <lineage>
        <taxon>Eukaryota</taxon>
        <taxon>Metazoa</taxon>
        <taxon>Ecdysozoa</taxon>
        <taxon>Arthropoda</taxon>
        <taxon>Hexapoda</taxon>
        <taxon>Insecta</taxon>
        <taxon>Pterygota</taxon>
        <taxon>Neoptera</taxon>
        <taxon>Paraneoptera</taxon>
        <taxon>Hemiptera</taxon>
        <taxon>Sternorrhyncha</taxon>
        <taxon>Aleyrodoidea</taxon>
        <taxon>Aleyrodidae</taxon>
        <taxon>Aleyrodinae</taxon>
        <taxon>Bemisia</taxon>
    </lineage>
</organism>
<evidence type="ECO:0000313" key="2">
    <source>
        <dbReference type="EMBL" id="CAH0394181.1"/>
    </source>
</evidence>
<feature type="region of interest" description="Disordered" evidence="1">
    <location>
        <begin position="168"/>
        <end position="205"/>
    </location>
</feature>
<name>A0A9P0AGP6_BEMTA</name>